<organism evidence="2 3">
    <name type="scientific">Croceibacterium xixiisoli</name>
    <dbReference type="NCBI Taxonomy" id="1476466"/>
    <lineage>
        <taxon>Bacteria</taxon>
        <taxon>Pseudomonadati</taxon>
        <taxon>Pseudomonadota</taxon>
        <taxon>Alphaproteobacteria</taxon>
        <taxon>Sphingomonadales</taxon>
        <taxon>Erythrobacteraceae</taxon>
        <taxon>Croceibacterium</taxon>
    </lineage>
</organism>
<feature type="region of interest" description="Disordered" evidence="1">
    <location>
        <begin position="988"/>
        <end position="1057"/>
    </location>
</feature>
<comment type="caution">
    <text evidence="2">The sequence shown here is derived from an EMBL/GenBank/DDBJ whole genome shotgun (WGS) entry which is preliminary data.</text>
</comment>
<dbReference type="PANTHER" id="PTHR48148">
    <property type="entry name" value="KERATINOCYTE PROLINE-RICH PROTEIN"/>
    <property type="match status" value="1"/>
</dbReference>
<dbReference type="EMBL" id="WTYJ01000006">
    <property type="protein sequence ID" value="MXP00926.1"/>
    <property type="molecule type" value="Genomic_DNA"/>
</dbReference>
<dbReference type="PANTHER" id="PTHR48148:SF3">
    <property type="entry name" value="KERATINOCYTE PROLINE-RICH PROTEIN"/>
    <property type="match status" value="1"/>
</dbReference>
<gene>
    <name evidence="2" type="ORF">GRI97_18215</name>
</gene>
<feature type="region of interest" description="Disordered" evidence="1">
    <location>
        <begin position="1079"/>
        <end position="1105"/>
    </location>
</feature>
<name>A0A6I4TXM5_9SPHN</name>
<dbReference type="AlphaFoldDB" id="A0A6I4TXM5"/>
<reference evidence="2 3" key="1">
    <citation type="submission" date="2019-12" db="EMBL/GenBank/DDBJ databases">
        <title>Genomic-based taxomic classification of the family Erythrobacteraceae.</title>
        <authorList>
            <person name="Xu L."/>
        </authorList>
    </citation>
    <scope>NUCLEOTIDE SEQUENCE [LARGE SCALE GENOMIC DNA]</scope>
    <source>
        <strain evidence="2 3">S36</strain>
    </source>
</reference>
<evidence type="ECO:0000313" key="3">
    <source>
        <dbReference type="Proteomes" id="UP000469430"/>
    </source>
</evidence>
<keyword evidence="3" id="KW-1185">Reference proteome</keyword>
<evidence type="ECO:0000256" key="1">
    <source>
        <dbReference type="SAM" id="MobiDB-lite"/>
    </source>
</evidence>
<proteinExistence type="predicted"/>
<dbReference type="Proteomes" id="UP000469430">
    <property type="component" value="Unassembled WGS sequence"/>
</dbReference>
<accession>A0A6I4TXM5</accession>
<feature type="compositionally biased region" description="Pro residues" evidence="1">
    <location>
        <begin position="999"/>
        <end position="1046"/>
    </location>
</feature>
<dbReference type="RefSeq" id="WP_202392854.1">
    <property type="nucleotide sequence ID" value="NZ_JBHSCP010000002.1"/>
</dbReference>
<evidence type="ECO:0000313" key="2">
    <source>
        <dbReference type="EMBL" id="MXP00926.1"/>
    </source>
</evidence>
<protein>
    <submittedName>
        <fullName evidence="2">Uncharacterized protein</fullName>
    </submittedName>
</protein>
<feature type="region of interest" description="Disordered" evidence="1">
    <location>
        <begin position="867"/>
        <end position="894"/>
    </location>
</feature>
<sequence length="1233" mass="132945">MATRIETARNAIRFERQASAQQRVVLANLRDLQIDDREIPFVIDFPYRQLSAFVRRMDTGQPLRNVPLYGLASLTAVGVESLFPAPSPSAPDGHAVNAEASLEQPTAAEVEASRLHDIARRGVVIPLGVLTSDHAGYASFDLASVRNQAVFDQVGRYLDELGVSTQKQLAQGDGTVRIAIGSLVLLPFGDPWLTYDVLQLGDIAPDYIVARVDIEPGFLDGRDVSRPGTGLQTPSILDWRLSPGSFSLSGSLLIGEDGCETLLPGNLSSRLYRFRKMARLRPGKPIDGVLAHAPRQPPARPGLCVNMATEWFPIGHSLGQISYSLPLAPGERIALSVIDWTRSDKTSRDETTTVSEALEHAQRQDRTISETVDMVVKEKQKGHALMAGTAGSGSGGGSGQGSTGLFSFMGAGAASGIFSLGGSGSSSEGTRSVQGETVQDLSDSFHQASSAMRELRSTVVIQSNETEQASARTRVVANYNHSHALTMLYYEVLSHHRLVTRAISTQPVLYVHREQLDLSDRGIVSRHRPVIERYILDQRFLVGLAEIDRWLALERKLERQRQREQQYGRPSDFYELGDITFIFRSGNGGPSDFVRPRMILADGSSIDAVVDDPRPDTMGGMGSILNSKEFDADREPKMAPGVEFSARFKPARRILWKDVYAIELTNGSAGMVPAGDAAPWIINFLHFATHRNGMDWIMFTGAPPSSDVPVGQTLTINVAALNVPPQSADEIMTDQQLDAMEAALAHLEENAGYYSSAIWAGETPEQRYRELAGIQVEGYPLFDLVENTLYDVDNGELILPVNQGQEPLVRRLFGMEQQISPFADYVEQLLTLPTRGVFAEAKLGHCNASEIIDSTRFWDWQTSPIPDAGPQISPVSLDSRTDGAEEGATPTPMPASLINIVNPSAQPAPTGLGAAASLLGSLGAFRDQSGMPQLGSFLETLANNTTSMTNTAMQAVTSGRAAIDTIRNTPELGSGQKSDLIGQVAQGMANAQQGGPGSQPTPAPAPTPSPSPTPAPAPAPTPGPTPSPSPAPAPSPTPAPTPPPKPAPEKSETNPSGRARISFSLSHFSAFGGVRTLWGRVSEDPRPDGTAIISEDLANGPPESGQRAHYFQRIVGDGTFELAVQIMDKDSTLLVDSARYRLNPSTRFARINVTPEVLEAEVESTSKWDARAKAEAAFKLQFGGKLPLRLVMLEIADELGVNVGLEAALEEGKTYRFKVRMLGHNLIFSGDLG</sequence>